<dbReference type="Pfam" id="PF12974">
    <property type="entry name" value="Phosphonate-bd"/>
    <property type="match status" value="1"/>
</dbReference>
<dbReference type="EMBL" id="PIUK01000307">
    <property type="protein sequence ID" value="MBY6278005.1"/>
    <property type="molecule type" value="Genomic_DNA"/>
</dbReference>
<evidence type="ECO:0000313" key="1">
    <source>
        <dbReference type="EMBL" id="MBY6278005.1"/>
    </source>
</evidence>
<dbReference type="PANTHER" id="PTHR35841:SF1">
    <property type="entry name" value="PHOSPHONATES-BINDING PERIPLASMIC PROTEIN"/>
    <property type="match status" value="1"/>
</dbReference>
<dbReference type="PANTHER" id="PTHR35841">
    <property type="entry name" value="PHOSPHONATES-BINDING PERIPLASMIC PROTEIN"/>
    <property type="match status" value="1"/>
</dbReference>
<sequence length="334" mass="36733">MPHSRQVRKNPDEKYQPLARSRWRWMRVRRPLSVLLLAAVVSLWGCASAPQLPEVRLNQLDRTLAAGSVGISPRPVLKVGLATMMSPRESLLRYGPLLDYLNSKLERHVEVVLASSQTEMLELLRTGGVQLGLVGSLAYVQGADGFGLKALAVPEYQGEPTHRSLILVRRYSGLEEFAHLKGHTFAYTDPVSATGWLYPQTLVLELNEAVERFFDRALFTGTDDKAIQALDHGLVDGAAVNSVIYDMAVAEDPDLARRLRAIGSSEPLGSPPVVVSPTVGSELVAQLETVFLQMGEDEEGRAVLQSLGLDRFVAPDPAWYEPIRLMLEAVEASK</sequence>
<organism evidence="1 2">
    <name type="scientific">Symbiobacterium thermophilum</name>
    <dbReference type="NCBI Taxonomy" id="2734"/>
    <lineage>
        <taxon>Bacteria</taxon>
        <taxon>Bacillati</taxon>
        <taxon>Bacillota</taxon>
        <taxon>Clostridia</taxon>
        <taxon>Eubacteriales</taxon>
        <taxon>Symbiobacteriaceae</taxon>
        <taxon>Symbiobacterium</taxon>
    </lineage>
</organism>
<dbReference type="Gene3D" id="3.40.190.10">
    <property type="entry name" value="Periplasmic binding protein-like II"/>
    <property type="match status" value="2"/>
</dbReference>
<name>A0A953IGA6_SYMTR</name>
<dbReference type="CDD" id="cd13571">
    <property type="entry name" value="PBP2_PnhD_1"/>
    <property type="match status" value="1"/>
</dbReference>
<protein>
    <submittedName>
        <fullName evidence="1">Phosphate/phosphite/phosphonate ABC transporter substrate-binding protein</fullName>
    </submittedName>
</protein>
<accession>A0A953IGA6</accession>
<gene>
    <name evidence="1" type="ORF">CWE10_17855</name>
</gene>
<dbReference type="SUPFAM" id="SSF53850">
    <property type="entry name" value="Periplasmic binding protein-like II"/>
    <property type="match status" value="1"/>
</dbReference>
<comment type="caution">
    <text evidence="1">The sequence shown here is derived from an EMBL/GenBank/DDBJ whole genome shotgun (WGS) entry which is preliminary data.</text>
</comment>
<dbReference type="Proteomes" id="UP000732377">
    <property type="component" value="Unassembled WGS sequence"/>
</dbReference>
<reference evidence="1" key="1">
    <citation type="submission" date="2017-11" db="EMBL/GenBank/DDBJ databases">
        <title>Three new genomes from thermophilic consortium.</title>
        <authorList>
            <person name="Quaggio R."/>
            <person name="Amgarten D."/>
            <person name="Setubal J.C."/>
        </authorList>
    </citation>
    <scope>NUCLEOTIDE SEQUENCE</scope>
    <source>
        <strain evidence="1">ZCTH01-B2</strain>
    </source>
</reference>
<proteinExistence type="predicted"/>
<evidence type="ECO:0000313" key="2">
    <source>
        <dbReference type="Proteomes" id="UP000732377"/>
    </source>
</evidence>
<dbReference type="AlphaFoldDB" id="A0A953IGA6"/>